<organism evidence="1 2">
    <name type="scientific">Brevibacterium salitolerans</name>
    <dbReference type="NCBI Taxonomy" id="1403566"/>
    <lineage>
        <taxon>Bacteria</taxon>
        <taxon>Bacillati</taxon>
        <taxon>Actinomycetota</taxon>
        <taxon>Actinomycetes</taxon>
        <taxon>Micrococcales</taxon>
        <taxon>Brevibacteriaceae</taxon>
        <taxon>Brevibacterium</taxon>
    </lineage>
</organism>
<dbReference type="InterPro" id="IPR019675">
    <property type="entry name" value="DUF2550"/>
</dbReference>
<proteinExistence type="predicted"/>
<keyword evidence="2" id="KW-1185">Reference proteome</keyword>
<sequence>MLASALLIILLSSVGAAVVVSVLFTLRRRSLTRAAGAFDCSAEVLGRTARWRLGVAVYGISALDWYPVFSLRPHPSFTFPRADLEIVDRRAPGTDEQYSMLPDAYVIECRYDVFRGSPKSIRLALDAEALAGLASWLESAPPGANHSMGRFT</sequence>
<evidence type="ECO:0000313" key="1">
    <source>
        <dbReference type="EMBL" id="GAA2088620.1"/>
    </source>
</evidence>
<dbReference type="EMBL" id="BAAAPZ010000002">
    <property type="protein sequence ID" value="GAA2088620.1"/>
    <property type="molecule type" value="Genomic_DNA"/>
</dbReference>
<protein>
    <submittedName>
        <fullName evidence="1">DUF2550 domain-containing protein</fullName>
    </submittedName>
</protein>
<accession>A0ABN2WBR3</accession>
<comment type="caution">
    <text evidence="1">The sequence shown here is derived from an EMBL/GenBank/DDBJ whole genome shotgun (WGS) entry which is preliminary data.</text>
</comment>
<gene>
    <name evidence="1" type="ORF">GCM10009823_03830</name>
</gene>
<reference evidence="1 2" key="1">
    <citation type="journal article" date="2019" name="Int. J. Syst. Evol. Microbiol.">
        <title>The Global Catalogue of Microorganisms (GCM) 10K type strain sequencing project: providing services to taxonomists for standard genome sequencing and annotation.</title>
        <authorList>
            <consortium name="The Broad Institute Genomics Platform"/>
            <consortium name="The Broad Institute Genome Sequencing Center for Infectious Disease"/>
            <person name="Wu L."/>
            <person name="Ma J."/>
        </authorList>
    </citation>
    <scope>NUCLEOTIDE SEQUENCE [LARGE SCALE GENOMIC DNA]</scope>
    <source>
        <strain evidence="1 2">JCM 15900</strain>
    </source>
</reference>
<name>A0ABN2WBR3_9MICO</name>
<evidence type="ECO:0000313" key="2">
    <source>
        <dbReference type="Proteomes" id="UP001500984"/>
    </source>
</evidence>
<dbReference type="Proteomes" id="UP001500984">
    <property type="component" value="Unassembled WGS sequence"/>
</dbReference>
<dbReference type="Pfam" id="PF10739">
    <property type="entry name" value="DUF2550"/>
    <property type="match status" value="1"/>
</dbReference>